<comment type="caution">
    <text evidence="3">The sequence shown here is derived from an EMBL/GenBank/DDBJ whole genome shotgun (WGS) entry which is preliminary data.</text>
</comment>
<dbReference type="InterPro" id="IPR009528">
    <property type="entry name" value="Restrct_endonuc_II_BsuBI_C"/>
</dbReference>
<reference evidence="3" key="1">
    <citation type="submission" date="2013-04" db="EMBL/GenBank/DDBJ databases">
        <authorList>
            <person name="Harkins D.M."/>
            <person name="Durkin A.S."/>
            <person name="Brinkac L.M."/>
            <person name="Haft D.H."/>
            <person name="Selengut J.D."/>
            <person name="Sanka R."/>
            <person name="DePew J."/>
            <person name="Purushe J."/>
            <person name="Galloway R.L."/>
            <person name="Vinetz J.M."/>
            <person name="Sutton G.G."/>
            <person name="Nierman W.C."/>
            <person name="Fouts D.E."/>
        </authorList>
    </citation>
    <scope>NUCLEOTIDE SEQUENCE [LARGE SCALE GENOMIC DNA]</scope>
    <source>
        <strain evidence="3">CDC</strain>
    </source>
</reference>
<gene>
    <name evidence="3" type="ORF">LEP1GSC195_1462</name>
</gene>
<accession>R9ACB5</accession>
<feature type="domain" description="BsuBI/PstI restriction endonuclease" evidence="1">
    <location>
        <begin position="153"/>
        <end position="304"/>
    </location>
</feature>
<evidence type="ECO:0000313" key="4">
    <source>
        <dbReference type="Proteomes" id="UP000013984"/>
    </source>
</evidence>
<dbReference type="GO" id="GO:0000287">
    <property type="term" value="F:magnesium ion binding"/>
    <property type="evidence" value="ECO:0007669"/>
    <property type="project" value="InterPro"/>
</dbReference>
<evidence type="ECO:0000259" key="1">
    <source>
        <dbReference type="Pfam" id="PF06616"/>
    </source>
</evidence>
<keyword evidence="3" id="KW-0378">Hydrolase</keyword>
<dbReference type="InterPro" id="IPR041962">
    <property type="entry name" value="BsuBI/PstI_N_sf"/>
</dbReference>
<feature type="domain" description="BsuBI/PstI restriction endonuclease HTH" evidence="2">
    <location>
        <begin position="4"/>
        <end position="139"/>
    </location>
</feature>
<organism evidence="3 4">
    <name type="scientific">Leptospira wolbachii serovar Codice str. CDC</name>
    <dbReference type="NCBI Taxonomy" id="1218599"/>
    <lineage>
        <taxon>Bacteria</taxon>
        <taxon>Pseudomonadati</taxon>
        <taxon>Spirochaetota</taxon>
        <taxon>Spirochaetia</taxon>
        <taxon>Leptospirales</taxon>
        <taxon>Leptospiraceae</taxon>
        <taxon>Leptospira</taxon>
    </lineage>
</organism>
<dbReference type="EMBL" id="AOGZ02000012">
    <property type="protein sequence ID" value="EOQ97815.1"/>
    <property type="molecule type" value="Genomic_DNA"/>
</dbReference>
<dbReference type="RefSeq" id="WP_015680216.1">
    <property type="nucleotide sequence ID" value="NZ_AOGZ02000012.1"/>
</dbReference>
<dbReference type="InterPro" id="IPR041454">
    <property type="entry name" value="BsuBI/PstI_N"/>
</dbReference>
<dbReference type="GO" id="GO:0009307">
    <property type="term" value="P:DNA restriction-modification system"/>
    <property type="evidence" value="ECO:0007669"/>
    <property type="project" value="InterPro"/>
</dbReference>
<dbReference type="Gene3D" id="1.10.10.1820">
    <property type="entry name" value="BsuBI/PstI restriction endonuclease-like"/>
    <property type="match status" value="1"/>
</dbReference>
<dbReference type="Pfam" id="PF17728">
    <property type="entry name" value="BsuBI_PstI_RE_N"/>
    <property type="match status" value="1"/>
</dbReference>
<keyword evidence="3" id="KW-0540">Nuclease</keyword>
<dbReference type="Pfam" id="PF06616">
    <property type="entry name" value="BsuBI_PstI_RE"/>
    <property type="match status" value="1"/>
</dbReference>
<proteinExistence type="predicted"/>
<dbReference type="STRING" id="1218599.LEP1GSC195_1462"/>
<sequence length="312" mass="36066">MHVKLEQALQILKDLRLPSAQINERSALCLLALTDIQPDSDWKDAKQRLIGVTPIMEFAKEKYDKLYAPNSRETFRRFTLHQFVEAGIAEYNPDDLSRPTNSPKAVYHISSLILEIVKEFGNNKYNNLLNIFFQNQQGLLDKYAMARDEHRVPIVIDGKISLTLSPGEHSNLIKKIIFDLSALFLAGSRLVYVGDTESKWGYCDKNLCEKLGIQYETHGKMPDVILYLEEKNWLCLIEAVTSHGPIDSKRYLELQELFGKKEYELVFITAFPDKKILNKYIKDIAWETEVWLADHPTHMIHFNGDKFIGPYQ</sequence>
<dbReference type="GO" id="GO:0009036">
    <property type="term" value="F:type II site-specific deoxyribonuclease activity"/>
    <property type="evidence" value="ECO:0007669"/>
    <property type="project" value="InterPro"/>
</dbReference>
<keyword evidence="3" id="KW-0255">Endonuclease</keyword>
<dbReference type="AlphaFoldDB" id="R9ACB5"/>
<evidence type="ECO:0000259" key="2">
    <source>
        <dbReference type="Pfam" id="PF17728"/>
    </source>
</evidence>
<dbReference type="OrthoDB" id="9798907at2"/>
<dbReference type="Proteomes" id="UP000013984">
    <property type="component" value="Unassembled WGS sequence"/>
</dbReference>
<name>R9ACB5_9LEPT</name>
<evidence type="ECO:0000313" key="3">
    <source>
        <dbReference type="EMBL" id="EOQ97815.1"/>
    </source>
</evidence>
<dbReference type="InterPro" id="IPR041963">
    <property type="entry name" value="BsuBI/PstI_C_sf"/>
</dbReference>
<protein>
    <submittedName>
        <fullName evidence="3">BsuBI/PstI restriction endonuclease</fullName>
    </submittedName>
</protein>
<keyword evidence="4" id="KW-1185">Reference proteome</keyword>
<dbReference type="Gene3D" id="3.40.1350.80">
    <property type="match status" value="1"/>
</dbReference>
<dbReference type="GO" id="GO:0003677">
    <property type="term" value="F:DNA binding"/>
    <property type="evidence" value="ECO:0007669"/>
    <property type="project" value="InterPro"/>
</dbReference>